<feature type="transmembrane region" description="Helical" evidence="9">
    <location>
        <begin position="231"/>
        <end position="251"/>
    </location>
</feature>
<feature type="region of interest" description="Disordered" evidence="8">
    <location>
        <begin position="573"/>
        <end position="609"/>
    </location>
</feature>
<dbReference type="CDD" id="cd00067">
    <property type="entry name" value="GAL4"/>
    <property type="match status" value="1"/>
</dbReference>
<evidence type="ECO:0000256" key="5">
    <source>
        <dbReference type="ARBA" id="ARBA00023136"/>
    </source>
</evidence>
<keyword evidence="5 9" id="KW-0472">Membrane</keyword>
<dbReference type="Gene3D" id="1.20.1250.20">
    <property type="entry name" value="MFS general substrate transporter like domains"/>
    <property type="match status" value="1"/>
</dbReference>
<evidence type="ECO:0008006" key="14">
    <source>
        <dbReference type="Google" id="ProtNLM"/>
    </source>
</evidence>
<evidence type="ECO:0000256" key="7">
    <source>
        <dbReference type="ARBA" id="ARBA00037968"/>
    </source>
</evidence>
<dbReference type="SUPFAM" id="SSF103473">
    <property type="entry name" value="MFS general substrate transporter"/>
    <property type="match status" value="1"/>
</dbReference>
<dbReference type="Pfam" id="PF00172">
    <property type="entry name" value="Zn_clus"/>
    <property type="match status" value="1"/>
</dbReference>
<evidence type="ECO:0000256" key="9">
    <source>
        <dbReference type="SAM" id="Phobius"/>
    </source>
</evidence>
<gene>
    <name evidence="12" type="ORF">CFAM422_006123</name>
</gene>
<dbReference type="EMBL" id="QLNT01000010">
    <property type="protein sequence ID" value="KAF3071522.1"/>
    <property type="molecule type" value="Genomic_DNA"/>
</dbReference>
<feature type="transmembrane region" description="Helical" evidence="9">
    <location>
        <begin position="457"/>
        <end position="480"/>
    </location>
</feature>
<evidence type="ECO:0000313" key="13">
    <source>
        <dbReference type="Proteomes" id="UP000801864"/>
    </source>
</evidence>
<dbReference type="Pfam" id="PF07690">
    <property type="entry name" value="MFS_1"/>
    <property type="match status" value="1"/>
</dbReference>
<evidence type="ECO:0000256" key="8">
    <source>
        <dbReference type="SAM" id="MobiDB-lite"/>
    </source>
</evidence>
<dbReference type="Gene3D" id="4.10.240.10">
    <property type="entry name" value="Zn(2)-C6 fungal-type DNA-binding domain"/>
    <property type="match status" value="1"/>
</dbReference>
<dbReference type="SMART" id="SM00066">
    <property type="entry name" value="GAL4"/>
    <property type="match status" value="1"/>
</dbReference>
<dbReference type="GO" id="GO:0022857">
    <property type="term" value="F:transmembrane transporter activity"/>
    <property type="evidence" value="ECO:0007669"/>
    <property type="project" value="InterPro"/>
</dbReference>
<feature type="transmembrane region" description="Helical" evidence="9">
    <location>
        <begin position="200"/>
        <end position="219"/>
    </location>
</feature>
<reference evidence="12 13" key="1">
    <citation type="submission" date="2018-06" db="EMBL/GenBank/DDBJ databases">
        <title>Genome analysis of cellulolytic fungus Trichoderma lentiforme CFAM-422.</title>
        <authorList>
            <person name="Steindorff A.S."/>
            <person name="Formighieri E.F."/>
            <person name="Midorikawa G.E.O."/>
            <person name="Tamietti M.S."/>
            <person name="Ramos E.Z."/>
            <person name="Silva A.S."/>
            <person name="Bon E.P.S."/>
            <person name="Mendes T.D."/>
            <person name="Damaso M.C.T."/>
            <person name="Favaro L.C.L."/>
        </authorList>
    </citation>
    <scope>NUCLEOTIDE SEQUENCE [LARGE SCALE GENOMIC DNA]</scope>
    <source>
        <strain evidence="12 13">CFAM-422</strain>
    </source>
</reference>
<evidence type="ECO:0000256" key="1">
    <source>
        <dbReference type="ARBA" id="ARBA00004141"/>
    </source>
</evidence>
<dbReference type="InterPro" id="IPR020846">
    <property type="entry name" value="MFS_dom"/>
</dbReference>
<keyword evidence="13" id="KW-1185">Reference proteome</keyword>
<feature type="compositionally biased region" description="Basic and acidic residues" evidence="8">
    <location>
        <begin position="593"/>
        <end position="603"/>
    </location>
</feature>
<evidence type="ECO:0000256" key="4">
    <source>
        <dbReference type="ARBA" id="ARBA00022989"/>
    </source>
</evidence>
<sequence>MASDKNAINSAHHDELVVEPSDVHRTGEDIFIKKLHKHHDDALDFLQTTEDQNFAYTDQEANSVRWKIDLMLMPLLLGTYTLNFLDKGILSNASVFGLKDDTHLVGQQYSWVASIFYFGYMVGQPVNAYLLHKVPMGKWLAGNVFAWGACILLGITAKNFAGIATSRFFLGLFESVTNPAFVLITSQYYTRKEHSLRSCIWWAGNSVGSFFGDLIAYGIGHGHGSLSPWKYMFITFGGFTVLWSMILMLFLPDSPWKMKFLNEREKRIAVLRVMSNHTGISSSHWQWKQAVSVLVDPQAWIFFCIAFIQCLPGGGLTAFNKLILTGLGYTNLEATIYSMPEHAIQLFSVIVAGIVGSYIGNARCVVIILSNIPPLIGSLIVYYVPASDKLTRLAGVYILFTNTISYIMVLSLVASNFAGMSRKTAVSAGIFLAYSAGNLVAPQLFIDSEAPLYPTGFRGMIASFVALIVLAFILMTYLILQNKRRDKKYGKVDPNAIQEDDFLDLTDKELHYFRYACFHEWWTRSTNHGVGCMTCRKRKVRCSGGNPCQNCVRLKAACISSFDSNMRISLATSLDNPRQQPPKTLHLASHPKTKPDVSGDISDHQPPCATELDIGEHQSSDLAALVYTDPEDKWQSESNTRLAKWNSEQTTSSTHDTTSLDSQRPDGDIVGLTSFQISDISDFNFSFDSFFDKDIEFPSWPDSTFSMNGLEYQLDDIGEGSRRRQPMEEPAPYGKKRSKVTDFPPQLEEMSLPHVNQDTAYLTHFERWIASCGYSLKEDGKGNYLRFVLDYIQSDHCSLDSPFRFAVLAWAAKHLAATSTSHDESWKFYYAQAIQGLERLSCCTDSNDHFLEPSSAASTGQCVISSKAEITISSVLFLCRCDVLNGDATSILRRLDNLKEHLACHLDNTSLSALACKFLLWLCYIDVRLRIFSSPLSSSNSGEKAAMTTLLHALIRHPSYKYILSHSHSYLSEIFGQTYPADELVQDEKKVPVSVRTHETFCLISNMLQYRSWKHVLEQTSSLSEHRELAEAKETAINLDIRRMDTEFDLAIATNPAANALRHVTTCLGKNIVNRGSRNHTANDSLSPHSPLPANTSRDIDRASLQWLSCYAAFLSAKVLWSRFLYPDIRSDSTAAMATSGILKIALQLRQIHRKSRLASLMKVPRSMLWPLPIFIAGIETTDEIYADWISEFMDEMASAMNGSTRERSHATGEYMDTSIGDKGESLTDHRLILILMMRVREKQDLLGRRVDVQGVMGEMDGANDIFLL</sequence>
<dbReference type="AlphaFoldDB" id="A0A9P5CEN9"/>
<feature type="compositionally biased region" description="Low complexity" evidence="8">
    <location>
        <begin position="647"/>
        <end position="662"/>
    </location>
</feature>
<evidence type="ECO:0000259" key="11">
    <source>
        <dbReference type="PROSITE" id="PS50850"/>
    </source>
</evidence>
<dbReference type="GO" id="GO:0000981">
    <property type="term" value="F:DNA-binding transcription factor activity, RNA polymerase II-specific"/>
    <property type="evidence" value="ECO:0007669"/>
    <property type="project" value="InterPro"/>
</dbReference>
<dbReference type="PROSITE" id="PS00463">
    <property type="entry name" value="ZN2_CY6_FUNGAL_1"/>
    <property type="match status" value="1"/>
</dbReference>
<feature type="transmembrane region" description="Helical" evidence="9">
    <location>
        <begin position="366"/>
        <end position="384"/>
    </location>
</feature>
<keyword evidence="2" id="KW-0813">Transport</keyword>
<organism evidence="12 13">
    <name type="scientific">Trichoderma lentiforme</name>
    <dbReference type="NCBI Taxonomy" id="1567552"/>
    <lineage>
        <taxon>Eukaryota</taxon>
        <taxon>Fungi</taxon>
        <taxon>Dikarya</taxon>
        <taxon>Ascomycota</taxon>
        <taxon>Pezizomycotina</taxon>
        <taxon>Sordariomycetes</taxon>
        <taxon>Hypocreomycetidae</taxon>
        <taxon>Hypocreales</taxon>
        <taxon>Hypocreaceae</taxon>
        <taxon>Trichoderma</taxon>
    </lineage>
</organism>
<dbReference type="InterPro" id="IPR011701">
    <property type="entry name" value="MFS"/>
</dbReference>
<feature type="domain" description="Zn(2)-C6 fungal-type" evidence="10">
    <location>
        <begin position="531"/>
        <end position="560"/>
    </location>
</feature>
<feature type="transmembrane region" description="Helical" evidence="9">
    <location>
        <begin position="139"/>
        <end position="156"/>
    </location>
</feature>
<comment type="similarity">
    <text evidence="7">Belongs to the major facilitator superfamily. Allantoate permease family.</text>
</comment>
<feature type="region of interest" description="Disordered" evidence="8">
    <location>
        <begin position="719"/>
        <end position="739"/>
    </location>
</feature>
<name>A0A9P5CEN9_9HYPO</name>
<feature type="transmembrane region" description="Helical" evidence="9">
    <location>
        <begin position="396"/>
        <end position="418"/>
    </location>
</feature>
<keyword evidence="3 9" id="KW-0812">Transmembrane</keyword>
<dbReference type="PANTHER" id="PTHR43791:SF70">
    <property type="entry name" value="MAJOR FACILITATOR SUPERFAMILY (MFS) PROFILE DOMAIN-CONTAINING PROTEIN"/>
    <property type="match status" value="1"/>
</dbReference>
<feature type="transmembrane region" description="Helical" evidence="9">
    <location>
        <begin position="425"/>
        <end position="445"/>
    </location>
</feature>
<dbReference type="InterPro" id="IPR036259">
    <property type="entry name" value="MFS_trans_sf"/>
</dbReference>
<feature type="transmembrane region" description="Helical" evidence="9">
    <location>
        <begin position="168"/>
        <end position="188"/>
    </location>
</feature>
<evidence type="ECO:0000259" key="10">
    <source>
        <dbReference type="PROSITE" id="PS50048"/>
    </source>
</evidence>
<dbReference type="SUPFAM" id="SSF57701">
    <property type="entry name" value="Zn2/Cys6 DNA-binding domain"/>
    <property type="match status" value="1"/>
</dbReference>
<feature type="transmembrane region" description="Helical" evidence="9">
    <location>
        <begin position="299"/>
        <end position="323"/>
    </location>
</feature>
<dbReference type="FunFam" id="1.20.1250.20:FF:000064">
    <property type="entry name" value="MFS allantoate transporter"/>
    <property type="match status" value="1"/>
</dbReference>
<feature type="transmembrane region" description="Helical" evidence="9">
    <location>
        <begin position="109"/>
        <end position="132"/>
    </location>
</feature>
<dbReference type="PROSITE" id="PS50048">
    <property type="entry name" value="ZN2_CY6_FUNGAL_2"/>
    <property type="match status" value="1"/>
</dbReference>
<evidence type="ECO:0000256" key="6">
    <source>
        <dbReference type="ARBA" id="ARBA00023242"/>
    </source>
</evidence>
<keyword evidence="6" id="KW-0539">Nucleus</keyword>
<keyword evidence="4 9" id="KW-1133">Transmembrane helix</keyword>
<dbReference type="GO" id="GO:0016020">
    <property type="term" value="C:membrane"/>
    <property type="evidence" value="ECO:0007669"/>
    <property type="project" value="UniProtKB-SubCell"/>
</dbReference>
<comment type="subcellular location">
    <subcellularLocation>
        <location evidence="1">Membrane</location>
        <topology evidence="1">Multi-pass membrane protein</topology>
    </subcellularLocation>
</comment>
<evidence type="ECO:0000313" key="12">
    <source>
        <dbReference type="EMBL" id="KAF3071522.1"/>
    </source>
</evidence>
<dbReference type="InterPro" id="IPR001138">
    <property type="entry name" value="Zn2Cys6_DnaBD"/>
</dbReference>
<feature type="compositionally biased region" description="Polar residues" evidence="8">
    <location>
        <begin position="573"/>
        <end position="582"/>
    </location>
</feature>
<dbReference type="PANTHER" id="PTHR43791">
    <property type="entry name" value="PERMEASE-RELATED"/>
    <property type="match status" value="1"/>
</dbReference>
<feature type="region of interest" description="Disordered" evidence="8">
    <location>
        <begin position="637"/>
        <end position="666"/>
    </location>
</feature>
<dbReference type="GO" id="GO:0008270">
    <property type="term" value="F:zinc ion binding"/>
    <property type="evidence" value="ECO:0007669"/>
    <property type="project" value="InterPro"/>
</dbReference>
<proteinExistence type="inferred from homology"/>
<dbReference type="PROSITE" id="PS50850">
    <property type="entry name" value="MFS"/>
    <property type="match status" value="1"/>
</dbReference>
<feature type="transmembrane region" description="Helical" evidence="9">
    <location>
        <begin position="343"/>
        <end position="359"/>
    </location>
</feature>
<comment type="caution">
    <text evidence="12">The sequence shown here is derived from an EMBL/GenBank/DDBJ whole genome shotgun (WGS) entry which is preliminary data.</text>
</comment>
<evidence type="ECO:0000256" key="3">
    <source>
        <dbReference type="ARBA" id="ARBA00022692"/>
    </source>
</evidence>
<evidence type="ECO:0000256" key="2">
    <source>
        <dbReference type="ARBA" id="ARBA00022448"/>
    </source>
</evidence>
<feature type="domain" description="Major facilitator superfamily (MFS) profile" evidence="11">
    <location>
        <begin position="72"/>
        <end position="483"/>
    </location>
</feature>
<dbReference type="InterPro" id="IPR036864">
    <property type="entry name" value="Zn2-C6_fun-type_DNA-bd_sf"/>
</dbReference>
<dbReference type="Proteomes" id="UP000801864">
    <property type="component" value="Unassembled WGS sequence"/>
</dbReference>
<protein>
    <recommendedName>
        <fullName evidence="14">Allantoate permease</fullName>
    </recommendedName>
</protein>
<accession>A0A9P5CEN9</accession>